<gene>
    <name evidence="3" type="ORF">EK403_01005</name>
</gene>
<proteinExistence type="predicted"/>
<organism evidence="3 4">
    <name type="scientific">Hansschlegelia zhihuaiae</name>
    <dbReference type="NCBI Taxonomy" id="405005"/>
    <lineage>
        <taxon>Bacteria</taxon>
        <taxon>Pseudomonadati</taxon>
        <taxon>Pseudomonadota</taxon>
        <taxon>Alphaproteobacteria</taxon>
        <taxon>Hyphomicrobiales</taxon>
        <taxon>Methylopilaceae</taxon>
        <taxon>Hansschlegelia</taxon>
    </lineage>
</organism>
<evidence type="ECO:0000259" key="2">
    <source>
        <dbReference type="Pfam" id="PF07885"/>
    </source>
</evidence>
<evidence type="ECO:0000313" key="3">
    <source>
        <dbReference type="EMBL" id="RXF75468.1"/>
    </source>
</evidence>
<dbReference type="InterPro" id="IPR013099">
    <property type="entry name" value="K_chnl_dom"/>
</dbReference>
<protein>
    <submittedName>
        <fullName evidence="3">Ion transporter</fullName>
    </submittedName>
</protein>
<accession>A0A4Q0MNR7</accession>
<keyword evidence="4" id="KW-1185">Reference proteome</keyword>
<sequence length="253" mass="28253">MTELRQTLRRLYHGRSSAARRFQLAVIVIDLGIIAFFIASPLIVDDPLYLWLDYAIASVIALELVARALASHDARAWARQPTTLVDMFVLATMLAPLWLANLGFLRVLRIWTLSKSDLIWAPLRRRGYRDWEDPARAVVNLVTFLFVTTGFVYTFFRGAEGVSSYVDALYFTVAAVTTTGFGDVTLPGTAGKLTSIVAMIVGISLFVRLAQAIFRPHKVTYRCPQCALMRHDPDAVHCKACGEMLKIPDGDEE</sequence>
<keyword evidence="1" id="KW-0812">Transmembrane</keyword>
<comment type="caution">
    <text evidence="3">The sequence shown here is derived from an EMBL/GenBank/DDBJ whole genome shotgun (WGS) entry which is preliminary data.</text>
</comment>
<evidence type="ECO:0000313" key="4">
    <source>
        <dbReference type="Proteomes" id="UP000289708"/>
    </source>
</evidence>
<dbReference type="OrthoDB" id="9799090at2"/>
<feature type="domain" description="Potassium channel" evidence="2">
    <location>
        <begin position="142"/>
        <end position="213"/>
    </location>
</feature>
<dbReference type="PRINTS" id="PR01463">
    <property type="entry name" value="EAGCHANLFMLY"/>
</dbReference>
<dbReference type="SUPFAM" id="SSF81324">
    <property type="entry name" value="Voltage-gated potassium channels"/>
    <property type="match status" value="1"/>
</dbReference>
<dbReference type="Proteomes" id="UP000289708">
    <property type="component" value="Unassembled WGS sequence"/>
</dbReference>
<keyword evidence="1" id="KW-0472">Membrane</keyword>
<feature type="transmembrane region" description="Helical" evidence="1">
    <location>
        <begin position="137"/>
        <end position="156"/>
    </location>
</feature>
<dbReference type="GO" id="GO:0005249">
    <property type="term" value="F:voltage-gated potassium channel activity"/>
    <property type="evidence" value="ECO:0007669"/>
    <property type="project" value="InterPro"/>
</dbReference>
<feature type="transmembrane region" description="Helical" evidence="1">
    <location>
        <begin position="21"/>
        <end position="42"/>
    </location>
</feature>
<keyword evidence="1" id="KW-1133">Transmembrane helix</keyword>
<dbReference type="RefSeq" id="WP_128775647.1">
    <property type="nucleotide sequence ID" value="NZ_RYFI01000001.1"/>
</dbReference>
<dbReference type="InterPro" id="IPR003938">
    <property type="entry name" value="K_chnl_volt-dep_EAG/ELK/ERG"/>
</dbReference>
<name>A0A4Q0MNR7_9HYPH</name>
<feature type="transmembrane region" description="Helical" evidence="1">
    <location>
        <begin position="193"/>
        <end position="214"/>
    </location>
</feature>
<dbReference type="GO" id="GO:0016020">
    <property type="term" value="C:membrane"/>
    <property type="evidence" value="ECO:0007669"/>
    <property type="project" value="InterPro"/>
</dbReference>
<reference evidence="3 4" key="1">
    <citation type="submission" date="2018-12" db="EMBL/GenBank/DDBJ databases">
        <title>bacterium Hansschlegelia zhihuaiae S113.</title>
        <authorList>
            <person name="He J."/>
        </authorList>
    </citation>
    <scope>NUCLEOTIDE SEQUENCE [LARGE SCALE GENOMIC DNA]</scope>
    <source>
        <strain evidence="3 4">S 113</strain>
    </source>
</reference>
<dbReference type="AlphaFoldDB" id="A0A4Q0MNR7"/>
<dbReference type="EMBL" id="RYFI01000001">
    <property type="protein sequence ID" value="RXF75468.1"/>
    <property type="molecule type" value="Genomic_DNA"/>
</dbReference>
<dbReference type="Pfam" id="PF07885">
    <property type="entry name" value="Ion_trans_2"/>
    <property type="match status" value="1"/>
</dbReference>
<dbReference type="Gene3D" id="1.10.287.70">
    <property type="match status" value="1"/>
</dbReference>
<evidence type="ECO:0000256" key="1">
    <source>
        <dbReference type="SAM" id="Phobius"/>
    </source>
</evidence>
<feature type="transmembrane region" description="Helical" evidence="1">
    <location>
        <begin position="87"/>
        <end position="108"/>
    </location>
</feature>